<feature type="compositionally biased region" description="Basic and acidic residues" evidence="1">
    <location>
        <begin position="37"/>
        <end position="52"/>
    </location>
</feature>
<accession>A0A218XTK4</accession>
<evidence type="ECO:0000256" key="1">
    <source>
        <dbReference type="SAM" id="MobiDB-lite"/>
    </source>
</evidence>
<comment type="caution">
    <text evidence="2">The sequence shown here is derived from an EMBL/GenBank/DDBJ whole genome shotgun (WGS) entry which is preliminary data.</text>
</comment>
<evidence type="ECO:0000313" key="3">
    <source>
        <dbReference type="Proteomes" id="UP000197138"/>
    </source>
</evidence>
<dbReference type="AlphaFoldDB" id="A0A218XTK4"/>
<dbReference type="EMBL" id="MTKT01000801">
    <property type="protein sequence ID" value="OWM87986.1"/>
    <property type="molecule type" value="Genomic_DNA"/>
</dbReference>
<evidence type="ECO:0000313" key="2">
    <source>
        <dbReference type="EMBL" id="OWM87986.1"/>
    </source>
</evidence>
<sequence>MGYKGNLEVVLCKVPRKGLKEKLFEHITNPKAKPANGHRENRFEQAKGSTEKAVEGICHGTIDGAATKVSERILNDESGTPYGRLGRNEIDAVVEVEVRRYSAAVEAVEAARTNGARSSDEARVTYVELDAAVEESEESSGGN</sequence>
<gene>
    <name evidence="2" type="ORF">CDL15_Pgr000403</name>
</gene>
<protein>
    <submittedName>
        <fullName evidence="2">Uncharacterized protein</fullName>
    </submittedName>
</protein>
<proteinExistence type="predicted"/>
<feature type="region of interest" description="Disordered" evidence="1">
    <location>
        <begin position="30"/>
        <end position="52"/>
    </location>
</feature>
<dbReference type="Proteomes" id="UP000197138">
    <property type="component" value="Unassembled WGS sequence"/>
</dbReference>
<reference evidence="3" key="1">
    <citation type="journal article" date="2017" name="Plant J.">
        <title>The pomegranate (Punica granatum L.) genome and the genomics of punicalagin biosynthesis.</title>
        <authorList>
            <person name="Qin G."/>
            <person name="Xu C."/>
            <person name="Ming R."/>
            <person name="Tang H."/>
            <person name="Guyot R."/>
            <person name="Kramer E.M."/>
            <person name="Hu Y."/>
            <person name="Yi X."/>
            <person name="Qi Y."/>
            <person name="Xu X."/>
            <person name="Gao Z."/>
            <person name="Pan H."/>
            <person name="Jian J."/>
            <person name="Tian Y."/>
            <person name="Yue Z."/>
            <person name="Xu Y."/>
        </authorList>
    </citation>
    <scope>NUCLEOTIDE SEQUENCE [LARGE SCALE GENOMIC DNA]</scope>
    <source>
        <strain evidence="3">cv. Dabenzi</strain>
    </source>
</reference>
<organism evidence="2 3">
    <name type="scientific">Punica granatum</name>
    <name type="common">Pomegranate</name>
    <dbReference type="NCBI Taxonomy" id="22663"/>
    <lineage>
        <taxon>Eukaryota</taxon>
        <taxon>Viridiplantae</taxon>
        <taxon>Streptophyta</taxon>
        <taxon>Embryophyta</taxon>
        <taxon>Tracheophyta</taxon>
        <taxon>Spermatophyta</taxon>
        <taxon>Magnoliopsida</taxon>
        <taxon>eudicotyledons</taxon>
        <taxon>Gunneridae</taxon>
        <taxon>Pentapetalae</taxon>
        <taxon>rosids</taxon>
        <taxon>malvids</taxon>
        <taxon>Myrtales</taxon>
        <taxon>Lythraceae</taxon>
        <taxon>Punica</taxon>
    </lineage>
</organism>
<name>A0A218XTK4_PUNGR</name>